<dbReference type="PROSITE" id="PS51257">
    <property type="entry name" value="PROKAR_LIPOPROTEIN"/>
    <property type="match status" value="1"/>
</dbReference>
<sequence>MTKSMKSSGSGSKIKAGGVILSAMLLLSACSGGKGAAEVSSNEVAAADSGPATLTMLLAEGGVPFSKDWPTLVELEKRTNVELDVQAVPSDYQSKAKIVLSSDKIPDMVTSVEQPTVLEMSETGVLLPISDYMDKLPHLKSRIEEFQIEEELDNWRGTDGKLYVVPFMKDYANYNRAPLIRSDILKENGLQAPANMDELYTLLKKLKELYPDSYPLTGTSAENLRTMFGTAWGVDANYKGFVYDETAGQYDYLFTSDKYKAYLIYLNRLIDEGLADPEMFTSTTDQLMQKMSTGKSFVYYFWNGEHKSAINLLGKENSGPDFEISMLEPIAGPAGKKMLVGDRISNGMVIPASAAKKPYFDQLLSFIDYLYSDEGIDLLTWGTEGDTYNIVDGEKKFSDEMLKKDNLNRALWEIGAANGSYVMLWPYKWFAAVLGDPDFEKMTEVANEEGWFADVTKVPSLSAGQREEENLVYATVNDYFAKMTEQFVYGTKSIETDWDAYVKEMDSMGVGKLKKMYNDSLK</sequence>
<dbReference type="EMBL" id="CAKMMG010000003">
    <property type="protein sequence ID" value="CAH1208658.1"/>
    <property type="molecule type" value="Genomic_DNA"/>
</dbReference>
<evidence type="ECO:0008006" key="9">
    <source>
        <dbReference type="Google" id="ProtNLM"/>
    </source>
</evidence>
<dbReference type="PANTHER" id="PTHR43649:SF33">
    <property type="entry name" value="POLYGALACTURONAN_RHAMNOGALACTURONAN-BINDING PROTEIN YTCQ"/>
    <property type="match status" value="1"/>
</dbReference>
<protein>
    <recommendedName>
        <fullName evidence="9">Extracellular solute-binding protein</fullName>
    </recommendedName>
</protein>
<evidence type="ECO:0000256" key="4">
    <source>
        <dbReference type="ARBA" id="ARBA00023139"/>
    </source>
</evidence>
<keyword evidence="2 6" id="KW-0732">Signal</keyword>
<name>A0ABM9CCU6_9BACL</name>
<evidence type="ECO:0000256" key="5">
    <source>
        <dbReference type="ARBA" id="ARBA00023288"/>
    </source>
</evidence>
<proteinExistence type="predicted"/>
<keyword evidence="8" id="KW-1185">Reference proteome</keyword>
<dbReference type="RefSeq" id="WP_236334679.1">
    <property type="nucleotide sequence ID" value="NZ_CAKMMG010000003.1"/>
</dbReference>
<comment type="caution">
    <text evidence="7">The sequence shown here is derived from an EMBL/GenBank/DDBJ whole genome shotgun (WGS) entry which is preliminary data.</text>
</comment>
<evidence type="ECO:0000313" key="7">
    <source>
        <dbReference type="EMBL" id="CAH1208658.1"/>
    </source>
</evidence>
<organism evidence="7 8">
    <name type="scientific">Paenibacillus auburnensis</name>
    <dbReference type="NCBI Taxonomy" id="2905649"/>
    <lineage>
        <taxon>Bacteria</taxon>
        <taxon>Bacillati</taxon>
        <taxon>Bacillota</taxon>
        <taxon>Bacilli</taxon>
        <taxon>Bacillales</taxon>
        <taxon>Paenibacillaceae</taxon>
        <taxon>Paenibacillus</taxon>
    </lineage>
</organism>
<feature type="chain" id="PRO_5045822562" description="Extracellular solute-binding protein" evidence="6">
    <location>
        <begin position="37"/>
        <end position="522"/>
    </location>
</feature>
<dbReference type="InterPro" id="IPR050490">
    <property type="entry name" value="Bact_solute-bd_prot1"/>
</dbReference>
<keyword evidence="4" id="KW-0564">Palmitate</keyword>
<dbReference type="Proteomes" id="UP000838324">
    <property type="component" value="Unassembled WGS sequence"/>
</dbReference>
<evidence type="ECO:0000256" key="1">
    <source>
        <dbReference type="ARBA" id="ARBA00022475"/>
    </source>
</evidence>
<accession>A0ABM9CCU6</accession>
<evidence type="ECO:0000256" key="6">
    <source>
        <dbReference type="SAM" id="SignalP"/>
    </source>
</evidence>
<dbReference type="Gene3D" id="3.40.190.10">
    <property type="entry name" value="Periplasmic binding protein-like II"/>
    <property type="match status" value="2"/>
</dbReference>
<keyword evidence="3" id="KW-0472">Membrane</keyword>
<reference evidence="7" key="1">
    <citation type="submission" date="2022-01" db="EMBL/GenBank/DDBJ databases">
        <authorList>
            <person name="Criscuolo A."/>
        </authorList>
    </citation>
    <scope>NUCLEOTIDE SEQUENCE</scope>
    <source>
        <strain evidence="7">CIP111892</strain>
    </source>
</reference>
<keyword evidence="5" id="KW-0449">Lipoprotein</keyword>
<evidence type="ECO:0000313" key="8">
    <source>
        <dbReference type="Proteomes" id="UP000838324"/>
    </source>
</evidence>
<feature type="signal peptide" evidence="6">
    <location>
        <begin position="1"/>
        <end position="36"/>
    </location>
</feature>
<dbReference type="PANTHER" id="PTHR43649">
    <property type="entry name" value="ARABINOSE-BINDING PROTEIN-RELATED"/>
    <property type="match status" value="1"/>
</dbReference>
<dbReference type="SUPFAM" id="SSF53850">
    <property type="entry name" value="Periplasmic binding protein-like II"/>
    <property type="match status" value="1"/>
</dbReference>
<evidence type="ECO:0000256" key="3">
    <source>
        <dbReference type="ARBA" id="ARBA00023136"/>
    </source>
</evidence>
<evidence type="ECO:0000256" key="2">
    <source>
        <dbReference type="ARBA" id="ARBA00022729"/>
    </source>
</evidence>
<dbReference type="InterPro" id="IPR006059">
    <property type="entry name" value="SBP"/>
</dbReference>
<keyword evidence="1" id="KW-1003">Cell membrane</keyword>
<dbReference type="Pfam" id="PF01547">
    <property type="entry name" value="SBP_bac_1"/>
    <property type="match status" value="1"/>
</dbReference>
<gene>
    <name evidence="7" type="ORF">PAECIP111892_03152</name>
</gene>